<comment type="caution">
    <text evidence="7">The sequence shown here is derived from an EMBL/GenBank/DDBJ whole genome shotgun (WGS) entry which is preliminary data.</text>
</comment>
<keyword evidence="2" id="KW-0808">Transferase</keyword>
<reference evidence="7" key="1">
    <citation type="submission" date="2021-02" db="EMBL/GenBank/DDBJ databases">
        <authorList>
            <person name="Dougan E. K."/>
            <person name="Rhodes N."/>
            <person name="Thang M."/>
            <person name="Chan C."/>
        </authorList>
    </citation>
    <scope>NUCLEOTIDE SEQUENCE</scope>
</reference>
<evidence type="ECO:0000256" key="3">
    <source>
        <dbReference type="ARBA" id="ARBA00022741"/>
    </source>
</evidence>
<evidence type="ECO:0000313" key="8">
    <source>
        <dbReference type="Proteomes" id="UP000626109"/>
    </source>
</evidence>
<dbReference type="InterPro" id="IPR011009">
    <property type="entry name" value="Kinase-like_dom_sf"/>
</dbReference>
<keyword evidence="1" id="KW-0723">Serine/threonine-protein kinase</keyword>
<dbReference type="GO" id="GO:0005634">
    <property type="term" value="C:nucleus"/>
    <property type="evidence" value="ECO:0007669"/>
    <property type="project" value="TreeGrafter"/>
</dbReference>
<evidence type="ECO:0000256" key="4">
    <source>
        <dbReference type="ARBA" id="ARBA00022777"/>
    </source>
</evidence>
<dbReference type="GO" id="GO:0005524">
    <property type="term" value="F:ATP binding"/>
    <property type="evidence" value="ECO:0007669"/>
    <property type="project" value="UniProtKB-KW"/>
</dbReference>
<gene>
    <name evidence="7" type="ORF">PGLA2088_LOCUS12900</name>
</gene>
<dbReference type="Proteomes" id="UP000626109">
    <property type="component" value="Unassembled WGS sequence"/>
</dbReference>
<dbReference type="SUPFAM" id="SSF56112">
    <property type="entry name" value="Protein kinase-like (PK-like)"/>
    <property type="match status" value="1"/>
</dbReference>
<keyword evidence="3" id="KW-0547">Nucleotide-binding</keyword>
<dbReference type="SMART" id="SM00220">
    <property type="entry name" value="S_TKc"/>
    <property type="match status" value="1"/>
</dbReference>
<keyword evidence="5" id="KW-0067">ATP-binding</keyword>
<dbReference type="PANTHER" id="PTHR45646:SF11">
    <property type="entry name" value="SERINE_THREONINE-PROTEIN KINASE DOA"/>
    <property type="match status" value="1"/>
</dbReference>
<dbReference type="InterPro" id="IPR000719">
    <property type="entry name" value="Prot_kinase_dom"/>
</dbReference>
<dbReference type="PROSITE" id="PS50011">
    <property type="entry name" value="PROTEIN_KINASE_DOM"/>
    <property type="match status" value="1"/>
</dbReference>
<evidence type="ECO:0000256" key="2">
    <source>
        <dbReference type="ARBA" id="ARBA00022679"/>
    </source>
</evidence>
<proteinExistence type="predicted"/>
<sequence length="191" mass="21143">VAPRPRWPFEVVVIDFGLATMTDSQTGRGRRGIRVGARHIRAPEVVLGLNWGVEADLWSLGCLLATLYTGDRLFKVHEEMEHLAAMEHITGKKIPVHMGKGVSERILNKGVAFDHAGQLAWPECAKDEREVRRVDGFTPLRELVLDRHGPFLSLLQGLLEIDPDKRLTAKAAVVLPFVTDKPLGEEEGGGE</sequence>
<feature type="non-terminal residue" evidence="7">
    <location>
        <position position="191"/>
    </location>
</feature>
<dbReference type="GO" id="GO:0004674">
    <property type="term" value="F:protein serine/threonine kinase activity"/>
    <property type="evidence" value="ECO:0007669"/>
    <property type="project" value="UniProtKB-KW"/>
</dbReference>
<dbReference type="PANTHER" id="PTHR45646">
    <property type="entry name" value="SERINE/THREONINE-PROTEIN KINASE DOA-RELATED"/>
    <property type="match status" value="1"/>
</dbReference>
<protein>
    <recommendedName>
        <fullName evidence="6">Protein kinase domain-containing protein</fullName>
    </recommendedName>
</protein>
<evidence type="ECO:0000313" key="7">
    <source>
        <dbReference type="EMBL" id="CAE8657599.1"/>
    </source>
</evidence>
<dbReference type="InterPro" id="IPR051175">
    <property type="entry name" value="CLK_kinases"/>
</dbReference>
<dbReference type="Gene3D" id="1.10.510.10">
    <property type="entry name" value="Transferase(Phosphotransferase) domain 1"/>
    <property type="match status" value="1"/>
</dbReference>
<organism evidence="7 8">
    <name type="scientific">Polarella glacialis</name>
    <name type="common">Dinoflagellate</name>
    <dbReference type="NCBI Taxonomy" id="89957"/>
    <lineage>
        <taxon>Eukaryota</taxon>
        <taxon>Sar</taxon>
        <taxon>Alveolata</taxon>
        <taxon>Dinophyceae</taxon>
        <taxon>Suessiales</taxon>
        <taxon>Suessiaceae</taxon>
        <taxon>Polarella</taxon>
    </lineage>
</organism>
<dbReference type="EMBL" id="CAJNNW010015341">
    <property type="protein sequence ID" value="CAE8657599.1"/>
    <property type="molecule type" value="Genomic_DNA"/>
</dbReference>
<evidence type="ECO:0000259" key="6">
    <source>
        <dbReference type="PROSITE" id="PS50011"/>
    </source>
</evidence>
<evidence type="ECO:0000256" key="5">
    <source>
        <dbReference type="ARBA" id="ARBA00022840"/>
    </source>
</evidence>
<feature type="domain" description="Protein kinase" evidence="6">
    <location>
        <begin position="1"/>
        <end position="178"/>
    </location>
</feature>
<dbReference type="Pfam" id="PF00069">
    <property type="entry name" value="Pkinase"/>
    <property type="match status" value="1"/>
</dbReference>
<accession>A0A813IPT8</accession>
<keyword evidence="4" id="KW-0418">Kinase</keyword>
<evidence type="ECO:0000256" key="1">
    <source>
        <dbReference type="ARBA" id="ARBA00022527"/>
    </source>
</evidence>
<dbReference type="AlphaFoldDB" id="A0A813IPT8"/>
<name>A0A813IPT8_POLGL</name>